<sequence>MGLDVPKTIGAFVLVLAVGIGSLYVLPEVTPMAPMTTQTIMMMVLPSMAIFGAIMLAIGVKHGEYRATN</sequence>
<dbReference type="EMBL" id="CP019893">
    <property type="protein sequence ID" value="ARS88471.1"/>
    <property type="molecule type" value="Genomic_DNA"/>
</dbReference>
<dbReference type="OrthoDB" id="214577at2157"/>
<keyword evidence="1" id="KW-0812">Transmembrane</keyword>
<keyword evidence="1" id="KW-0472">Membrane</keyword>
<name>A0A2Z2HNJ5_9EURY</name>
<dbReference type="AlphaFoldDB" id="A0A2Z2HNJ5"/>
<dbReference type="RefSeq" id="WP_086886853.1">
    <property type="nucleotide sequence ID" value="NZ_CP019893.1"/>
</dbReference>
<evidence type="ECO:0000256" key="1">
    <source>
        <dbReference type="SAM" id="Phobius"/>
    </source>
</evidence>
<accession>A0A2Z2HNJ5</accession>
<organism evidence="2 3">
    <name type="scientific">Natrarchaeobaculum aegyptiacum</name>
    <dbReference type="NCBI Taxonomy" id="745377"/>
    <lineage>
        <taxon>Archaea</taxon>
        <taxon>Methanobacteriati</taxon>
        <taxon>Methanobacteriota</taxon>
        <taxon>Stenosarchaea group</taxon>
        <taxon>Halobacteria</taxon>
        <taxon>Halobacteriales</taxon>
        <taxon>Natrialbaceae</taxon>
        <taxon>Natrarchaeobaculum</taxon>
    </lineage>
</organism>
<protein>
    <submittedName>
        <fullName evidence="2">Uncharacterized protein</fullName>
    </submittedName>
</protein>
<proteinExistence type="predicted"/>
<evidence type="ECO:0000313" key="3">
    <source>
        <dbReference type="Proteomes" id="UP000250088"/>
    </source>
</evidence>
<dbReference type="Pfam" id="PF24020">
    <property type="entry name" value="DUF7333"/>
    <property type="match status" value="1"/>
</dbReference>
<evidence type="ECO:0000313" key="2">
    <source>
        <dbReference type="EMBL" id="ARS88471.1"/>
    </source>
</evidence>
<dbReference type="Proteomes" id="UP000250088">
    <property type="component" value="Chromosome"/>
</dbReference>
<dbReference type="InterPro" id="IPR055757">
    <property type="entry name" value="DUF7333"/>
</dbReference>
<keyword evidence="3" id="KW-1185">Reference proteome</keyword>
<reference evidence="3" key="1">
    <citation type="submission" date="2017-02" db="EMBL/GenBank/DDBJ databases">
        <title>Natronthermophilus aegyptiacus gen. nov.,sp. nov., an aerobic, extremely halophilic alkalithermophilic archaeon isolated from the athalassohaline Wadi An Natrun, Egypt.</title>
        <authorList>
            <person name="Zhao B."/>
        </authorList>
    </citation>
    <scope>NUCLEOTIDE SEQUENCE [LARGE SCALE GENOMIC DNA]</scope>
    <source>
        <strain evidence="3">JW/NM-HA 15</strain>
    </source>
</reference>
<dbReference type="GeneID" id="32892617"/>
<feature type="transmembrane region" description="Helical" evidence="1">
    <location>
        <begin position="9"/>
        <end position="27"/>
    </location>
</feature>
<dbReference type="KEGG" id="naj:B1756_01025"/>
<feature type="transmembrane region" description="Helical" evidence="1">
    <location>
        <begin position="39"/>
        <end position="60"/>
    </location>
</feature>
<keyword evidence="1" id="KW-1133">Transmembrane helix</keyword>
<gene>
    <name evidence="2" type="ORF">B1756_01025</name>
</gene>